<gene>
    <name evidence="3" type="ORF">EEJ31_12495</name>
</gene>
<evidence type="ECO:0000313" key="3">
    <source>
        <dbReference type="EMBL" id="RNE56977.1"/>
    </source>
</evidence>
<dbReference type="AlphaFoldDB" id="A0A3M8KUJ2"/>
<dbReference type="GO" id="GO:0003700">
    <property type="term" value="F:DNA-binding transcription factor activity"/>
    <property type="evidence" value="ECO:0007669"/>
    <property type="project" value="InterPro"/>
</dbReference>
<keyword evidence="4" id="KW-1185">Reference proteome</keyword>
<evidence type="ECO:0000313" key="4">
    <source>
        <dbReference type="Proteomes" id="UP000279859"/>
    </source>
</evidence>
<feature type="domain" description="HTH arsR-type" evidence="2">
    <location>
        <begin position="31"/>
        <end position="134"/>
    </location>
</feature>
<dbReference type="SMART" id="SM00418">
    <property type="entry name" value="HTH_ARSR"/>
    <property type="match status" value="1"/>
</dbReference>
<dbReference type="Proteomes" id="UP000279859">
    <property type="component" value="Unassembled WGS sequence"/>
</dbReference>
<evidence type="ECO:0000256" key="1">
    <source>
        <dbReference type="SAM" id="MobiDB-lite"/>
    </source>
</evidence>
<comment type="caution">
    <text evidence="3">The sequence shown here is derived from an EMBL/GenBank/DDBJ whole genome shotgun (WGS) entry which is preliminary data.</text>
</comment>
<name>A0A3M8KUJ2_9MICO</name>
<dbReference type="CDD" id="cd00090">
    <property type="entry name" value="HTH_ARSR"/>
    <property type="match status" value="1"/>
</dbReference>
<sequence>MNGAPGSDPPVNDQARPADAVPAPPLTERVEAVTALADPTRLALYTYVSRSPEPVSRDTVAQVHDLSRSTAAFHLERLAAAGLLDVEYRRTNGRSGPGSGRPTKLYRRATGEVLLSLPQRHYDLAGDLLAGAVERSAETGAPVRETLRELAAAEGRAQGAVAASLPEALEENGFEPLPEGADIVLGNCPFHRLAQDHTAVVCEMNLWLVRGMAEGARDTGCRVENDPGAAGCCIRISPDPDDRHTEGSQHRSS</sequence>
<accession>A0A3M8KUJ2</accession>
<evidence type="ECO:0000259" key="2">
    <source>
        <dbReference type="SMART" id="SM00418"/>
    </source>
</evidence>
<proteinExistence type="predicted"/>
<dbReference type="InterPro" id="IPR036388">
    <property type="entry name" value="WH-like_DNA-bd_sf"/>
</dbReference>
<feature type="compositionally biased region" description="Basic and acidic residues" evidence="1">
    <location>
        <begin position="238"/>
        <end position="253"/>
    </location>
</feature>
<feature type="region of interest" description="Disordered" evidence="1">
    <location>
        <begin position="1"/>
        <end position="26"/>
    </location>
</feature>
<protein>
    <submittedName>
        <fullName evidence="3">Transcriptional regulator</fullName>
    </submittedName>
</protein>
<reference evidence="3 4" key="1">
    <citation type="submission" date="2018-11" db="EMBL/GenBank/DDBJ databases">
        <title>Cryobacterium sp. nov., isolated from rhizosphere soil of lettuce.</title>
        <authorList>
            <person name="Wang Y."/>
        </authorList>
    </citation>
    <scope>NUCLEOTIDE SEQUENCE [LARGE SCALE GENOMIC DNA]</scope>
    <source>
        <strain evidence="3 4">NEAU-85</strain>
    </source>
</reference>
<dbReference type="InterPro" id="IPR011991">
    <property type="entry name" value="ArsR-like_HTH"/>
</dbReference>
<dbReference type="InterPro" id="IPR001845">
    <property type="entry name" value="HTH_ArsR_DNA-bd_dom"/>
</dbReference>
<dbReference type="Pfam" id="PF12840">
    <property type="entry name" value="HTH_20"/>
    <property type="match status" value="1"/>
</dbReference>
<dbReference type="SUPFAM" id="SSF46785">
    <property type="entry name" value="Winged helix' DNA-binding domain"/>
    <property type="match status" value="1"/>
</dbReference>
<dbReference type="InterPro" id="IPR036390">
    <property type="entry name" value="WH_DNA-bd_sf"/>
</dbReference>
<dbReference type="RefSeq" id="WP_123046625.1">
    <property type="nucleotide sequence ID" value="NZ_RDSR01000025.1"/>
</dbReference>
<dbReference type="Gene3D" id="1.10.10.10">
    <property type="entry name" value="Winged helix-like DNA-binding domain superfamily/Winged helix DNA-binding domain"/>
    <property type="match status" value="1"/>
</dbReference>
<feature type="region of interest" description="Disordered" evidence="1">
    <location>
        <begin position="234"/>
        <end position="253"/>
    </location>
</feature>
<dbReference type="EMBL" id="RDSR01000025">
    <property type="protein sequence ID" value="RNE56977.1"/>
    <property type="molecule type" value="Genomic_DNA"/>
</dbReference>
<organism evidence="3 4">
    <name type="scientific">Cryobacterium tepidiphilum</name>
    <dbReference type="NCBI Taxonomy" id="2486026"/>
    <lineage>
        <taxon>Bacteria</taxon>
        <taxon>Bacillati</taxon>
        <taxon>Actinomycetota</taxon>
        <taxon>Actinomycetes</taxon>
        <taxon>Micrococcales</taxon>
        <taxon>Microbacteriaceae</taxon>
        <taxon>Cryobacterium</taxon>
    </lineage>
</organism>
<dbReference type="OrthoDB" id="3399802at2"/>